<dbReference type="EMBL" id="CAMAPF010000076">
    <property type="protein sequence ID" value="CAH9093498.1"/>
    <property type="molecule type" value="Genomic_DNA"/>
</dbReference>
<evidence type="ECO:0000313" key="2">
    <source>
        <dbReference type="EMBL" id="CAH9093498.1"/>
    </source>
</evidence>
<dbReference type="AlphaFoldDB" id="A0AAV0D5T0"/>
<name>A0AAV0D5T0_9ASTE</name>
<comment type="caution">
    <text evidence="2">The sequence shown here is derived from an EMBL/GenBank/DDBJ whole genome shotgun (WGS) entry which is preliminary data.</text>
</comment>
<feature type="region of interest" description="Disordered" evidence="1">
    <location>
        <begin position="118"/>
        <end position="138"/>
    </location>
</feature>
<proteinExistence type="predicted"/>
<feature type="region of interest" description="Disordered" evidence="1">
    <location>
        <begin position="1"/>
        <end position="21"/>
    </location>
</feature>
<evidence type="ECO:0000256" key="1">
    <source>
        <dbReference type="SAM" id="MobiDB-lite"/>
    </source>
</evidence>
<protein>
    <submittedName>
        <fullName evidence="2">Uncharacterized protein</fullName>
    </submittedName>
</protein>
<gene>
    <name evidence="2" type="ORF">CEPIT_LOCUS12517</name>
</gene>
<accession>A0AAV0D5T0</accession>
<sequence length="138" mass="13832">MATATASLSATTQPSSPASTGISAPISLSSIGAPSSLGTQPFVIMPCTATLSASSFASPSRSLVPNYTLFHNLPPVFLWSAPSPVQQVSLDPSPSFSAPTAAQFSGPTFVGSPRISSLVPATRLGPPTASNSPMADLA</sequence>
<dbReference type="Proteomes" id="UP001152523">
    <property type="component" value="Unassembled WGS sequence"/>
</dbReference>
<organism evidence="2 3">
    <name type="scientific">Cuscuta epithymum</name>
    <dbReference type="NCBI Taxonomy" id="186058"/>
    <lineage>
        <taxon>Eukaryota</taxon>
        <taxon>Viridiplantae</taxon>
        <taxon>Streptophyta</taxon>
        <taxon>Embryophyta</taxon>
        <taxon>Tracheophyta</taxon>
        <taxon>Spermatophyta</taxon>
        <taxon>Magnoliopsida</taxon>
        <taxon>eudicotyledons</taxon>
        <taxon>Gunneridae</taxon>
        <taxon>Pentapetalae</taxon>
        <taxon>asterids</taxon>
        <taxon>lamiids</taxon>
        <taxon>Solanales</taxon>
        <taxon>Convolvulaceae</taxon>
        <taxon>Cuscuteae</taxon>
        <taxon>Cuscuta</taxon>
        <taxon>Cuscuta subgen. Cuscuta</taxon>
    </lineage>
</organism>
<reference evidence="2" key="1">
    <citation type="submission" date="2022-07" db="EMBL/GenBank/DDBJ databases">
        <authorList>
            <person name="Macas J."/>
            <person name="Novak P."/>
            <person name="Neumann P."/>
        </authorList>
    </citation>
    <scope>NUCLEOTIDE SEQUENCE</scope>
</reference>
<evidence type="ECO:0000313" key="3">
    <source>
        <dbReference type="Proteomes" id="UP001152523"/>
    </source>
</evidence>
<feature type="compositionally biased region" description="Low complexity" evidence="1">
    <location>
        <begin position="1"/>
        <end position="20"/>
    </location>
</feature>
<keyword evidence="3" id="KW-1185">Reference proteome</keyword>
<feature type="compositionally biased region" description="Polar residues" evidence="1">
    <location>
        <begin position="128"/>
        <end position="138"/>
    </location>
</feature>